<evidence type="ECO:0000313" key="2">
    <source>
        <dbReference type="EMBL" id="BCJ69526.1"/>
    </source>
</evidence>
<dbReference type="EMBL" id="AP023359">
    <property type="protein sequence ID" value="BCJ69526.1"/>
    <property type="molecule type" value="Genomic_DNA"/>
</dbReference>
<dbReference type="AlphaFoldDB" id="A0A810N7Z4"/>
<keyword evidence="3" id="KW-1185">Reference proteome</keyword>
<dbReference type="Gene3D" id="3.30.470.30">
    <property type="entry name" value="DNA ligase/mRNA capping enzyme"/>
    <property type="match status" value="1"/>
</dbReference>
<feature type="domain" description="RNA ligase" evidence="1">
    <location>
        <begin position="20"/>
        <end position="209"/>
    </location>
</feature>
<dbReference type="SUPFAM" id="SSF56091">
    <property type="entry name" value="DNA ligase/mRNA capping enzyme, catalytic domain"/>
    <property type="match status" value="1"/>
</dbReference>
<protein>
    <recommendedName>
        <fullName evidence="1">RNA ligase domain-containing protein</fullName>
    </recommendedName>
</protein>
<name>A0A810N7Z4_9ACTN</name>
<evidence type="ECO:0000313" key="3">
    <source>
        <dbReference type="Proteomes" id="UP000680866"/>
    </source>
</evidence>
<proteinExistence type="predicted"/>
<evidence type="ECO:0000259" key="1">
    <source>
        <dbReference type="Pfam" id="PF09414"/>
    </source>
</evidence>
<organism evidence="2 3">
    <name type="scientific">Polymorphospora rubra</name>
    <dbReference type="NCBI Taxonomy" id="338584"/>
    <lineage>
        <taxon>Bacteria</taxon>
        <taxon>Bacillati</taxon>
        <taxon>Actinomycetota</taxon>
        <taxon>Actinomycetes</taxon>
        <taxon>Micromonosporales</taxon>
        <taxon>Micromonosporaceae</taxon>
        <taxon>Polymorphospora</taxon>
    </lineage>
</organism>
<dbReference type="Pfam" id="PF09414">
    <property type="entry name" value="RNA_ligase"/>
    <property type="match status" value="1"/>
</dbReference>
<dbReference type="RefSeq" id="WP_212818860.1">
    <property type="nucleotide sequence ID" value="NZ_AP023359.1"/>
</dbReference>
<sequence length="321" mass="34707">MRHIQYPKIGTISTRDVAGPWIAAEKIHGAQLVVATDGRTTRVGKRKAWLRDEDPFFGWQLLRNRLVAAAHAALPGPGAAVRLYGELYGGAYPHPDVPPAPGVTAVQTGVWYSPDLRFALFDVLVQDADDEEGAYLPFARVREVAAVAGLDVVPLLGRGRRQDLDTIPTRFVTTIPDSLGLPPLPGNLAEGVVLRADRTLPPGKRSIVKHKIAEFDEQRFDDSQPFDAGAPLTLTDLFAIAGRMANPIRLASARSKVGVNQAAIADEAVLDVLIDLTNAFPTAMAQLDHTADNALQEHVRHAIRIATIDGHAGSAEEPHHR</sequence>
<dbReference type="Gene3D" id="3.30.1490.70">
    <property type="match status" value="1"/>
</dbReference>
<dbReference type="Proteomes" id="UP000680866">
    <property type="component" value="Chromosome"/>
</dbReference>
<reference evidence="2" key="1">
    <citation type="submission" date="2020-08" db="EMBL/GenBank/DDBJ databases">
        <title>Whole genome shotgun sequence of Polymorphospora rubra NBRC 101157.</title>
        <authorList>
            <person name="Komaki H."/>
            <person name="Tamura T."/>
        </authorList>
    </citation>
    <scope>NUCLEOTIDE SEQUENCE</scope>
    <source>
        <strain evidence="2">NBRC 101157</strain>
    </source>
</reference>
<accession>A0A810N7Z4</accession>
<gene>
    <name evidence="2" type="ORF">Prubr_65470</name>
</gene>
<dbReference type="KEGG" id="pry:Prubr_65470"/>
<dbReference type="InterPro" id="IPR021122">
    <property type="entry name" value="RNA_ligase_dom_REL/Rnl2"/>
</dbReference>